<proteinExistence type="predicted"/>
<evidence type="ECO:0000313" key="3">
    <source>
        <dbReference type="Proteomes" id="UP001498476"/>
    </source>
</evidence>
<feature type="compositionally biased region" description="Low complexity" evidence="1">
    <location>
        <begin position="515"/>
        <end position="531"/>
    </location>
</feature>
<dbReference type="PANTHER" id="PTHR38166">
    <property type="entry name" value="C2H2-TYPE DOMAIN-CONTAINING PROTEIN-RELATED"/>
    <property type="match status" value="1"/>
</dbReference>
<comment type="caution">
    <text evidence="2">The sequence shown here is derived from an EMBL/GenBank/DDBJ whole genome shotgun (WGS) entry which is preliminary data.</text>
</comment>
<gene>
    <name evidence="2" type="ORF">QQX98_008076</name>
</gene>
<feature type="compositionally biased region" description="Basic and acidic residues" evidence="1">
    <location>
        <begin position="96"/>
        <end position="111"/>
    </location>
</feature>
<feature type="compositionally biased region" description="Acidic residues" evidence="1">
    <location>
        <begin position="242"/>
        <end position="253"/>
    </location>
</feature>
<protein>
    <recommendedName>
        <fullName evidence="4">C2H2-type domain-containing protein</fullName>
    </recommendedName>
</protein>
<accession>A0ABR1GW56</accession>
<evidence type="ECO:0000313" key="2">
    <source>
        <dbReference type="EMBL" id="KAK7413068.1"/>
    </source>
</evidence>
<dbReference type="EMBL" id="JAZAVJ010000141">
    <property type="protein sequence ID" value="KAK7413068.1"/>
    <property type="molecule type" value="Genomic_DNA"/>
</dbReference>
<dbReference type="PANTHER" id="PTHR38166:SF1">
    <property type="entry name" value="C2H2-TYPE DOMAIN-CONTAINING PROTEIN"/>
    <property type="match status" value="1"/>
</dbReference>
<sequence>MPSVRDKASQFSFHRHRSFLTSASPKNSRSSSSRVFSRWLKAPHRFDILLKNRFPKSDMPRVGEEQVFVTREKASPSSAKTESSNKPLENTTTPSDSDHPASTRDAEERGQNRIGSPASRRGQSSRTSPVANDNTGILNVSQSSIQERRAADSNQSDVKLSAPSAAYLEHQINQQLRYRKKRIVESLMAAIVECIEKKLETLEEGGDGGNNPSPPSSSGFRPGKRMTSQAAGQKRQHRRDDGGEDDDDGDDDDGSRKNKNTKKAKTINDDTRLRFACPYYKRDPQRFKDHRTCLGPGWTDVHRVKEHLRRSHSLPPHQCHRCCRYFDKDDQLKSHQRSAKPCPIKDPKTVCRDLTDGYDQEQGKKLQKRVQKTSEEKWKEWYCILFEVDLDSSDIPSPYHDILYQNGGSSASQASNFQEYRDFYLSRVTPVIRHHVEQEVEKVILAVEDDIKSNVMDVIRDLPRRIMESIPPPGHLSEEESYESLLTLDGIEFQLEDGYDFEDQSGPDPLMSEFSESSAWSDPAAPSSASSVEDDTVGAYYSGFDPTEWKPSRLGTDGVFVDQVFHA</sequence>
<evidence type="ECO:0000256" key="1">
    <source>
        <dbReference type="SAM" id="MobiDB-lite"/>
    </source>
</evidence>
<feature type="compositionally biased region" description="Polar residues" evidence="1">
    <location>
        <begin position="121"/>
        <end position="145"/>
    </location>
</feature>
<reference evidence="2 3" key="1">
    <citation type="journal article" date="2025" name="Microbiol. Resour. Announc.">
        <title>Draft genome sequences for Neonectria magnoliae and Neonectria punicea, canker pathogens of Liriodendron tulipifera and Acer saccharum in West Virginia.</title>
        <authorList>
            <person name="Petronek H.M."/>
            <person name="Kasson M.T."/>
            <person name="Metheny A.M."/>
            <person name="Stauder C.M."/>
            <person name="Lovett B."/>
            <person name="Lynch S.C."/>
            <person name="Garnas J.R."/>
            <person name="Kasson L.R."/>
            <person name="Stajich J.E."/>
        </authorList>
    </citation>
    <scope>NUCLEOTIDE SEQUENCE [LARGE SCALE GENOMIC DNA]</scope>
    <source>
        <strain evidence="2 3">NRRL 64653</strain>
    </source>
</reference>
<feature type="region of interest" description="Disordered" evidence="1">
    <location>
        <begin position="202"/>
        <end position="265"/>
    </location>
</feature>
<feature type="region of interest" description="Disordered" evidence="1">
    <location>
        <begin position="50"/>
        <end position="158"/>
    </location>
</feature>
<name>A0ABR1GW56_9HYPO</name>
<feature type="compositionally biased region" description="Low complexity" evidence="1">
    <location>
        <begin position="22"/>
        <end position="35"/>
    </location>
</feature>
<keyword evidence="3" id="KW-1185">Reference proteome</keyword>
<feature type="compositionally biased region" description="Basic and acidic residues" evidence="1">
    <location>
        <begin position="50"/>
        <end position="74"/>
    </location>
</feature>
<feature type="region of interest" description="Disordered" evidence="1">
    <location>
        <begin position="499"/>
        <end position="533"/>
    </location>
</feature>
<evidence type="ECO:0008006" key="4">
    <source>
        <dbReference type="Google" id="ProtNLM"/>
    </source>
</evidence>
<feature type="compositionally biased region" description="Polar residues" evidence="1">
    <location>
        <begin position="75"/>
        <end position="95"/>
    </location>
</feature>
<organism evidence="2 3">
    <name type="scientific">Neonectria punicea</name>
    <dbReference type="NCBI Taxonomy" id="979145"/>
    <lineage>
        <taxon>Eukaryota</taxon>
        <taxon>Fungi</taxon>
        <taxon>Dikarya</taxon>
        <taxon>Ascomycota</taxon>
        <taxon>Pezizomycotina</taxon>
        <taxon>Sordariomycetes</taxon>
        <taxon>Hypocreomycetidae</taxon>
        <taxon>Hypocreales</taxon>
        <taxon>Nectriaceae</taxon>
        <taxon>Neonectria</taxon>
    </lineage>
</organism>
<dbReference type="Proteomes" id="UP001498476">
    <property type="component" value="Unassembled WGS sequence"/>
</dbReference>
<feature type="region of interest" description="Disordered" evidence="1">
    <location>
        <begin position="1"/>
        <end position="35"/>
    </location>
</feature>